<dbReference type="InterPro" id="IPR022062">
    <property type="entry name" value="DUF3618"/>
</dbReference>
<comment type="caution">
    <text evidence="3">The sequence shown here is derived from an EMBL/GenBank/DDBJ whole genome shotgun (WGS) entry which is preliminary data.</text>
</comment>
<dbReference type="EMBL" id="JASNVP010000005">
    <property type="protein sequence ID" value="MDK4326154.1"/>
    <property type="molecule type" value="Genomic_DNA"/>
</dbReference>
<organism evidence="3 4">
    <name type="scientific">Corynebacterium propinquum</name>
    <dbReference type="NCBI Taxonomy" id="43769"/>
    <lineage>
        <taxon>Bacteria</taxon>
        <taxon>Bacillati</taxon>
        <taxon>Actinomycetota</taxon>
        <taxon>Actinomycetes</taxon>
        <taxon>Mycobacteriales</taxon>
        <taxon>Corynebacteriaceae</taxon>
        <taxon>Corynebacterium</taxon>
    </lineage>
</organism>
<keyword evidence="5" id="KW-1185">Reference proteome</keyword>
<protein>
    <submittedName>
        <fullName evidence="3">DUF3618 domain-containing protein</fullName>
    </submittedName>
</protein>
<accession>A0AAP4F810</accession>
<dbReference type="Proteomes" id="UP001243856">
    <property type="component" value="Unassembled WGS sequence"/>
</dbReference>
<keyword evidence="1" id="KW-1133">Transmembrane helix</keyword>
<evidence type="ECO:0000313" key="2">
    <source>
        <dbReference type="EMBL" id="MDK4301037.1"/>
    </source>
</evidence>
<dbReference type="AlphaFoldDB" id="A0AAP4F810"/>
<dbReference type="RefSeq" id="WP_018120896.1">
    <property type="nucleotide sequence ID" value="NZ_CABIYR010000001.1"/>
</dbReference>
<dbReference type="EMBL" id="JASNVK010000011">
    <property type="protein sequence ID" value="MDK4301037.1"/>
    <property type="molecule type" value="Genomic_DNA"/>
</dbReference>
<dbReference type="GeneID" id="64188830"/>
<dbReference type="Proteomes" id="UP001226160">
    <property type="component" value="Unassembled WGS sequence"/>
</dbReference>
<proteinExistence type="predicted"/>
<evidence type="ECO:0000313" key="4">
    <source>
        <dbReference type="Proteomes" id="UP001226160"/>
    </source>
</evidence>
<gene>
    <name evidence="2" type="ORF">QPX45_07255</name>
    <name evidence="3" type="ORF">QPX54_06455</name>
</gene>
<keyword evidence="1" id="KW-0812">Transmembrane</keyword>
<keyword evidence="1" id="KW-0472">Membrane</keyword>
<evidence type="ECO:0000313" key="5">
    <source>
        <dbReference type="Proteomes" id="UP001243856"/>
    </source>
</evidence>
<evidence type="ECO:0000256" key="1">
    <source>
        <dbReference type="SAM" id="Phobius"/>
    </source>
</evidence>
<name>A0AAP4F810_9CORY</name>
<evidence type="ECO:0000313" key="3">
    <source>
        <dbReference type="EMBL" id="MDK4326154.1"/>
    </source>
</evidence>
<sequence length="93" mass="10486">MARKIDDIQRDIERTRKQLAGTLDELAQRTKPSNLVNDAKSNLLEKLQDPQVQKVLAGVGAVVAAGIAFNVFKGRQRKKDIHELKRMIVEHDV</sequence>
<reference evidence="3 5" key="1">
    <citation type="submission" date="2023-05" db="EMBL/GenBank/DDBJ databases">
        <title>Metabolic capabilities are highly conserved among human nasal-associated Corynebacterium species in pangenomic analyses.</title>
        <authorList>
            <person name="Tran T.H."/>
            <person name="Roberts A.Q."/>
            <person name="Escapa I.F."/>
            <person name="Gao W."/>
            <person name="Conlan S."/>
            <person name="Kong H."/>
            <person name="Segre J.A."/>
            <person name="Kelly M.S."/>
            <person name="Lemon K.P."/>
        </authorList>
    </citation>
    <scope>NUCLEOTIDE SEQUENCE</scope>
    <source>
        <strain evidence="3">KPL2654</strain>
        <strain evidence="2 5">KPL2811</strain>
    </source>
</reference>
<feature type="transmembrane region" description="Helical" evidence="1">
    <location>
        <begin position="55"/>
        <end position="72"/>
    </location>
</feature>
<dbReference type="Pfam" id="PF12277">
    <property type="entry name" value="DUF3618"/>
    <property type="match status" value="1"/>
</dbReference>